<keyword evidence="3" id="KW-1185">Reference proteome</keyword>
<keyword evidence="1" id="KW-0472">Membrane</keyword>
<evidence type="ECO:0000256" key="1">
    <source>
        <dbReference type="SAM" id="Phobius"/>
    </source>
</evidence>
<evidence type="ECO:0000313" key="2">
    <source>
        <dbReference type="EMBL" id="RSU09636.1"/>
    </source>
</evidence>
<name>A0A430ANK0_9ENTE</name>
<comment type="caution">
    <text evidence="2">The sequence shown here is derived from an EMBL/GenBank/DDBJ whole genome shotgun (WGS) entry which is preliminary data.</text>
</comment>
<keyword evidence="1" id="KW-1133">Transmembrane helix</keyword>
<sequence>MEGVFCVNDLKHSGKVRNGLFLAGIGFGIMAALVKDLESYALILALMCAGCLAGGFAFWGMIAKESRKMK</sequence>
<keyword evidence="1" id="KW-0812">Transmembrane</keyword>
<proteinExistence type="predicted"/>
<evidence type="ECO:0000313" key="3">
    <source>
        <dbReference type="Proteomes" id="UP000286773"/>
    </source>
</evidence>
<feature type="transmembrane region" description="Helical" evidence="1">
    <location>
        <begin position="18"/>
        <end position="34"/>
    </location>
</feature>
<dbReference type="EMBL" id="NGKC01000017">
    <property type="protein sequence ID" value="RSU09636.1"/>
    <property type="molecule type" value="Genomic_DNA"/>
</dbReference>
<gene>
    <name evidence="2" type="ORF">CBF27_12160</name>
</gene>
<feature type="transmembrane region" description="Helical" evidence="1">
    <location>
        <begin position="40"/>
        <end position="62"/>
    </location>
</feature>
<reference evidence="2 3" key="1">
    <citation type="submission" date="2017-05" db="EMBL/GenBank/DDBJ databases">
        <title>Vagococcus spp. assemblies.</title>
        <authorList>
            <person name="Gulvik C.A."/>
        </authorList>
    </citation>
    <scope>NUCLEOTIDE SEQUENCE [LARGE SCALE GENOMIC DNA]</scope>
    <source>
        <strain evidence="2 3">LMG 24798</strain>
    </source>
</reference>
<dbReference type="AlphaFoldDB" id="A0A430ANK0"/>
<accession>A0A430ANK0</accession>
<protein>
    <submittedName>
        <fullName evidence="2">Uncharacterized protein</fullName>
    </submittedName>
</protein>
<organism evidence="2 3">
    <name type="scientific">Vagococcus acidifermentans</name>
    <dbReference type="NCBI Taxonomy" id="564710"/>
    <lineage>
        <taxon>Bacteria</taxon>
        <taxon>Bacillati</taxon>
        <taxon>Bacillota</taxon>
        <taxon>Bacilli</taxon>
        <taxon>Lactobacillales</taxon>
        <taxon>Enterococcaceae</taxon>
        <taxon>Vagococcus</taxon>
    </lineage>
</organism>
<dbReference type="Proteomes" id="UP000286773">
    <property type="component" value="Unassembled WGS sequence"/>
</dbReference>